<dbReference type="EMBL" id="BAAAQD010000004">
    <property type="protein sequence ID" value="GAA1510996.1"/>
    <property type="molecule type" value="Genomic_DNA"/>
</dbReference>
<feature type="region of interest" description="Disordered" evidence="1">
    <location>
        <begin position="95"/>
        <end position="122"/>
    </location>
</feature>
<sequence length="138" mass="15721">MCSSRAAYPTDLSDAEWQLLAPLIPVVKPGGRPAVHERREIVNALAYWLRAGCAWRLLPHDLPPWQTVYYYWRTWRREGRWEQILARLREGERTRLGHPTPSAGVLDSQSVKGTDRGGLHGYDGGKKGTVALFDRVTR</sequence>
<evidence type="ECO:0000256" key="1">
    <source>
        <dbReference type="SAM" id="MobiDB-lite"/>
    </source>
</evidence>
<reference evidence="3 4" key="1">
    <citation type="journal article" date="2019" name="Int. J. Syst. Evol. Microbiol.">
        <title>The Global Catalogue of Microorganisms (GCM) 10K type strain sequencing project: providing services to taxonomists for standard genome sequencing and annotation.</title>
        <authorList>
            <consortium name="The Broad Institute Genomics Platform"/>
            <consortium name="The Broad Institute Genome Sequencing Center for Infectious Disease"/>
            <person name="Wu L."/>
            <person name="Ma J."/>
        </authorList>
    </citation>
    <scope>NUCLEOTIDE SEQUENCE [LARGE SCALE GENOMIC DNA]</scope>
    <source>
        <strain evidence="3 4">JCM 15933</strain>
    </source>
</reference>
<dbReference type="Pfam" id="PF13340">
    <property type="entry name" value="DUF4096"/>
    <property type="match status" value="1"/>
</dbReference>
<dbReference type="InterPro" id="IPR025161">
    <property type="entry name" value="IS402-like_dom"/>
</dbReference>
<keyword evidence="4" id="KW-1185">Reference proteome</keyword>
<dbReference type="Proteomes" id="UP001501470">
    <property type="component" value="Unassembled WGS sequence"/>
</dbReference>
<evidence type="ECO:0000313" key="3">
    <source>
        <dbReference type="EMBL" id="GAA1510996.1"/>
    </source>
</evidence>
<organism evidence="3 4">
    <name type="scientific">Dactylosporangium maewongense</name>
    <dbReference type="NCBI Taxonomy" id="634393"/>
    <lineage>
        <taxon>Bacteria</taxon>
        <taxon>Bacillati</taxon>
        <taxon>Actinomycetota</taxon>
        <taxon>Actinomycetes</taxon>
        <taxon>Micromonosporales</taxon>
        <taxon>Micromonosporaceae</taxon>
        <taxon>Dactylosporangium</taxon>
    </lineage>
</organism>
<protein>
    <recommendedName>
        <fullName evidence="2">Insertion element IS402-like domain-containing protein</fullName>
    </recommendedName>
</protein>
<accession>A0ABN2A461</accession>
<dbReference type="PANTHER" id="PTHR30007">
    <property type="entry name" value="PHP DOMAIN PROTEIN"/>
    <property type="match status" value="1"/>
</dbReference>
<name>A0ABN2A461_9ACTN</name>
<gene>
    <name evidence="3" type="ORF">GCM10009827_026490</name>
</gene>
<feature type="compositionally biased region" description="Basic and acidic residues" evidence="1">
    <location>
        <begin position="113"/>
        <end position="122"/>
    </location>
</feature>
<proteinExistence type="predicted"/>
<feature type="domain" description="Insertion element IS402-like" evidence="2">
    <location>
        <begin position="12"/>
        <end position="84"/>
    </location>
</feature>
<dbReference type="PANTHER" id="PTHR30007:SF0">
    <property type="entry name" value="TRANSPOSASE"/>
    <property type="match status" value="1"/>
</dbReference>
<comment type="caution">
    <text evidence="3">The sequence shown here is derived from an EMBL/GenBank/DDBJ whole genome shotgun (WGS) entry which is preliminary data.</text>
</comment>
<evidence type="ECO:0000259" key="2">
    <source>
        <dbReference type="Pfam" id="PF13340"/>
    </source>
</evidence>
<evidence type="ECO:0000313" key="4">
    <source>
        <dbReference type="Proteomes" id="UP001501470"/>
    </source>
</evidence>